<reference evidence="6 7" key="1">
    <citation type="submission" date="2024-04" db="EMBL/GenBank/DDBJ databases">
        <authorList>
            <person name="Rising A."/>
            <person name="Reimegard J."/>
            <person name="Sonavane S."/>
            <person name="Akerstrom W."/>
            <person name="Nylinder S."/>
            <person name="Hedman E."/>
            <person name="Kallberg Y."/>
        </authorList>
    </citation>
    <scope>NUCLEOTIDE SEQUENCE [LARGE SCALE GENOMIC DNA]</scope>
</reference>
<dbReference type="InterPro" id="IPR024733">
    <property type="entry name" value="NAGLU_tim-barrel"/>
</dbReference>
<dbReference type="InterPro" id="IPR024732">
    <property type="entry name" value="NAGLU_C"/>
</dbReference>
<accession>A0AAV1ZMD9</accession>
<gene>
    <name evidence="6" type="ORF">LARSCL_LOCUS6532</name>
</gene>
<keyword evidence="1" id="KW-0378">Hydrolase</keyword>
<dbReference type="EMBL" id="CAXIEN010000063">
    <property type="protein sequence ID" value="CAL1272692.1"/>
    <property type="molecule type" value="Genomic_DNA"/>
</dbReference>
<dbReference type="Proteomes" id="UP001497382">
    <property type="component" value="Unassembled WGS sequence"/>
</dbReference>
<dbReference type="GO" id="GO:0016787">
    <property type="term" value="F:hydrolase activity"/>
    <property type="evidence" value="ECO:0007669"/>
    <property type="project" value="UniProtKB-KW"/>
</dbReference>
<dbReference type="Pfam" id="PF05089">
    <property type="entry name" value="NAGLU"/>
    <property type="match status" value="1"/>
</dbReference>
<evidence type="ECO:0000313" key="7">
    <source>
        <dbReference type="Proteomes" id="UP001497382"/>
    </source>
</evidence>
<dbReference type="PANTHER" id="PTHR12872">
    <property type="entry name" value="ALPHA-N-ACETYLGLUCOSAMINIDASE"/>
    <property type="match status" value="1"/>
</dbReference>
<sequence>MGNLWNLAKFLFLVIAIVLPTTVRSTDAERRSVHRSAREEAEAVRQLLHRLIPEKADEILIDVDYNLDNRDAFQISTENDKVLISGTRGYTAAAGVYHYLKEYCGCHISWSGNQLRLPTDLPKPIQTLKITFNDKYRYYQNVCTSSYSYVWWTWDRWEKEIDWMALNGINLPLAFTAQEAIYYKVFKEMNFTDHDIEVFFTGPAFLAWNRMGNMQAWVGPLSENWHRNQVELQHKILKRMRDFGMTPVLPAFSGRVVPAFKRNFPNANTTYMNKTWAHFQPPFAFVTFLQPTDSLFQEIGANFLRTYISEFGTNHVYSADLFNEMPPPSSDPNYLQSCSKSLYKSLTTVDPEAVWITQGWMFYSDSDIWQPAQARAFLRAVPLGKMIILDLQSELHPQYHRLPSYYGQPFIWCMLHNYGGVIGLYGSLDQVNTGPFEGRNYEGSTMIGTGLTPEGIETNDIVYELMNEMAWRKGPVDFHEWLEDFARRRYGTDSAKLQLALMYLKRSVYNATDPYPNHGKYILIRRPSLKLTPYVWYSPNDVFVAWDLFVNASDDPILSQSPLYKHDLVDITRQGLQLTMDAMYPKVVQAFRRRNVTVLREISSSILELYDDLDEILASDEHFLLGRWINASLNLARTPLERRQYEYNARNQITLWGPAGELVDYANKQWAGLISNYYKKRWQFFFETLENCIVNRRPFKQADFNKAVYTEVEYKFDMGQEFYSSEPTGNPIEISKRLFEKYKQTDSES</sequence>
<evidence type="ECO:0000259" key="4">
    <source>
        <dbReference type="Pfam" id="PF12971"/>
    </source>
</evidence>
<feature type="domain" description="Alpha-N-acetylglucosaminidase N-terminal" evidence="4">
    <location>
        <begin position="42"/>
        <end position="122"/>
    </location>
</feature>
<dbReference type="Pfam" id="PF12971">
    <property type="entry name" value="NAGLU_N"/>
    <property type="match status" value="1"/>
</dbReference>
<dbReference type="InterPro" id="IPR007781">
    <property type="entry name" value="NAGLU"/>
</dbReference>
<dbReference type="Gene3D" id="1.20.120.670">
    <property type="entry name" value="N-acetyl-b-d-glucoasminidase"/>
    <property type="match status" value="1"/>
</dbReference>
<evidence type="ECO:0000259" key="3">
    <source>
        <dbReference type="Pfam" id="PF05089"/>
    </source>
</evidence>
<keyword evidence="2" id="KW-0732">Signal</keyword>
<dbReference type="InterPro" id="IPR029018">
    <property type="entry name" value="Hex-like_dom2"/>
</dbReference>
<name>A0AAV1ZMD9_9ARAC</name>
<evidence type="ECO:0008006" key="8">
    <source>
        <dbReference type="Google" id="ProtNLM"/>
    </source>
</evidence>
<evidence type="ECO:0000256" key="1">
    <source>
        <dbReference type="ARBA" id="ARBA00022801"/>
    </source>
</evidence>
<protein>
    <recommendedName>
        <fullName evidence="8">Alpha-N-acetylglucosaminidase</fullName>
    </recommendedName>
</protein>
<feature type="signal peptide" evidence="2">
    <location>
        <begin position="1"/>
        <end position="25"/>
    </location>
</feature>
<evidence type="ECO:0000313" key="6">
    <source>
        <dbReference type="EMBL" id="CAL1272692.1"/>
    </source>
</evidence>
<evidence type="ECO:0000256" key="2">
    <source>
        <dbReference type="SAM" id="SignalP"/>
    </source>
</evidence>
<organism evidence="6 7">
    <name type="scientific">Larinioides sclopetarius</name>
    <dbReference type="NCBI Taxonomy" id="280406"/>
    <lineage>
        <taxon>Eukaryota</taxon>
        <taxon>Metazoa</taxon>
        <taxon>Ecdysozoa</taxon>
        <taxon>Arthropoda</taxon>
        <taxon>Chelicerata</taxon>
        <taxon>Arachnida</taxon>
        <taxon>Araneae</taxon>
        <taxon>Araneomorphae</taxon>
        <taxon>Entelegynae</taxon>
        <taxon>Araneoidea</taxon>
        <taxon>Araneidae</taxon>
        <taxon>Larinioides</taxon>
    </lineage>
</organism>
<dbReference type="InterPro" id="IPR024240">
    <property type="entry name" value="NAGLU_N"/>
</dbReference>
<dbReference type="PANTHER" id="PTHR12872:SF1">
    <property type="entry name" value="ALPHA-N-ACETYLGLUCOSAMINIDASE"/>
    <property type="match status" value="1"/>
</dbReference>
<proteinExistence type="predicted"/>
<feature type="domain" description="Alpha-N-acetylglucosaminidase tim-barrel" evidence="3">
    <location>
        <begin position="137"/>
        <end position="473"/>
    </location>
</feature>
<feature type="domain" description="Alpha-N-acetylglucosaminidase C-terminal" evidence="5">
    <location>
        <begin position="481"/>
        <end position="741"/>
    </location>
</feature>
<dbReference type="Gene3D" id="3.30.379.10">
    <property type="entry name" value="Chitobiase/beta-hexosaminidase domain 2-like"/>
    <property type="match status" value="1"/>
</dbReference>
<comment type="caution">
    <text evidence="6">The sequence shown here is derived from an EMBL/GenBank/DDBJ whole genome shotgun (WGS) entry which is preliminary data.</text>
</comment>
<keyword evidence="7" id="KW-1185">Reference proteome</keyword>
<evidence type="ECO:0000259" key="5">
    <source>
        <dbReference type="Pfam" id="PF12972"/>
    </source>
</evidence>
<feature type="chain" id="PRO_5043472070" description="Alpha-N-acetylglucosaminidase" evidence="2">
    <location>
        <begin position="26"/>
        <end position="749"/>
    </location>
</feature>
<dbReference type="AlphaFoldDB" id="A0AAV1ZMD9"/>
<dbReference type="Gene3D" id="3.20.20.80">
    <property type="entry name" value="Glycosidases"/>
    <property type="match status" value="1"/>
</dbReference>
<dbReference type="Pfam" id="PF12972">
    <property type="entry name" value="NAGLU_C"/>
    <property type="match status" value="1"/>
</dbReference>